<proteinExistence type="predicted"/>
<dbReference type="Proteomes" id="UP000321807">
    <property type="component" value="Chromosome"/>
</dbReference>
<dbReference type="RefSeq" id="WP_147626826.1">
    <property type="nucleotide sequence ID" value="NZ_CP042807.1"/>
</dbReference>
<accession>A0A5B9DXI3</accession>
<organism evidence="2 3">
    <name type="scientific">Rhodanobacter glycinis</name>
    <dbReference type="NCBI Taxonomy" id="582702"/>
    <lineage>
        <taxon>Bacteria</taxon>
        <taxon>Pseudomonadati</taxon>
        <taxon>Pseudomonadota</taxon>
        <taxon>Gammaproteobacteria</taxon>
        <taxon>Lysobacterales</taxon>
        <taxon>Rhodanobacteraceae</taxon>
        <taxon>Rhodanobacter</taxon>
    </lineage>
</organism>
<evidence type="ECO:0000256" key="1">
    <source>
        <dbReference type="SAM" id="SignalP"/>
    </source>
</evidence>
<name>A0A5B9DXI3_9GAMM</name>
<dbReference type="KEGG" id="rgl:CS053_06505"/>
<feature type="chain" id="PRO_5022796239" evidence="1">
    <location>
        <begin position="20"/>
        <end position="280"/>
    </location>
</feature>
<dbReference type="AlphaFoldDB" id="A0A5B9DXI3"/>
<keyword evidence="1" id="KW-0732">Signal</keyword>
<dbReference type="Gene3D" id="3.30.1150.10">
    <property type="match status" value="1"/>
</dbReference>
<dbReference type="EMBL" id="CP042807">
    <property type="protein sequence ID" value="QEE24189.1"/>
    <property type="molecule type" value="Genomic_DNA"/>
</dbReference>
<evidence type="ECO:0000313" key="3">
    <source>
        <dbReference type="Proteomes" id="UP000321807"/>
    </source>
</evidence>
<dbReference type="SUPFAM" id="SSF74653">
    <property type="entry name" value="TolA/TonB C-terminal domain"/>
    <property type="match status" value="1"/>
</dbReference>
<gene>
    <name evidence="2" type="ORF">CS053_06505</name>
</gene>
<protein>
    <submittedName>
        <fullName evidence="2">Energy transducer TonB</fullName>
    </submittedName>
</protein>
<evidence type="ECO:0000313" key="2">
    <source>
        <dbReference type="EMBL" id="QEE24189.1"/>
    </source>
</evidence>
<reference evidence="2 3" key="1">
    <citation type="submission" date="2019-08" db="EMBL/GenBank/DDBJ databases">
        <title>Complete genome sequence of Rhodanobacter glycinis strain T01E-68 isolated from tomato root.</title>
        <authorList>
            <person name="Weon H.-Y."/>
            <person name="Lee S.A."/>
        </authorList>
    </citation>
    <scope>NUCLEOTIDE SEQUENCE [LARGE SCALE GENOMIC DNA]</scope>
    <source>
        <strain evidence="2 3">T01E-68</strain>
    </source>
</reference>
<feature type="signal peptide" evidence="1">
    <location>
        <begin position="1"/>
        <end position="19"/>
    </location>
</feature>
<sequence length="280" mass="30117">MKHVIFATLLAMASMGAMASSSQDAESSAVVNGTIVLATDGTVQTAVIDNEASYGKSIADMVRTAALHWRFQPVVRDGKPVLAKASMHVRVVVKKASDGNYTARIKGATFGEPDKNSTDVLQTAEANKKILPRYPMAAIHYRVQGTVYLALRVDHEGHVIQAVAEQINLRNIGPDRILKTYRQVLADAALGAARKWSYVPPSTGKLAHQDSWTAHVPVDFHLNELGKAPSTSVWQTYVPGPYTPAPWVDRPDTNAVDALADDTVQTDGAGPVLLAPITQS</sequence>